<sequence length="317" mass="34811">MQQRSAQTDANITRLNDLINTRLPPPLEEEGEDDESDQEQPILVEDPYSPGRLIVQHNLRVVRVPATNPNPTGNVLAANPDITALTAKMAQLEESIAKAKKVKAGGIDLDHLCLYPNAKLPNKFKMPDLAKLDGHAEDDYTGVGIYKKEAKESFADFVKRWRAKATLMTERPSEKDQLRIISRNLQPDYARHLVLAQASTNFETFFDSGLAIEDALQSGILSMGETSNPPKAKPRAYSGNTNALFGGRTYSNTATSRTNASSSNTTNHITDVNQVQTPQNNRPRGQPRSFSAIEAPLSSVLEKFLLSPSACDSGSHR</sequence>
<protein>
    <submittedName>
        <fullName evidence="1">Uncharacterized protein</fullName>
    </submittedName>
</protein>
<evidence type="ECO:0000313" key="2">
    <source>
        <dbReference type="Proteomes" id="UP001062846"/>
    </source>
</evidence>
<comment type="caution">
    <text evidence="1">The sequence shown here is derived from an EMBL/GenBank/DDBJ whole genome shotgun (WGS) entry which is preliminary data.</text>
</comment>
<name>A0ACC0MPZ8_RHOML</name>
<keyword evidence="2" id="KW-1185">Reference proteome</keyword>
<reference evidence="1" key="1">
    <citation type="submission" date="2022-02" db="EMBL/GenBank/DDBJ databases">
        <title>Plant Genome Project.</title>
        <authorList>
            <person name="Zhang R.-G."/>
        </authorList>
    </citation>
    <scope>NUCLEOTIDE SEQUENCE</scope>
    <source>
        <strain evidence="1">AT1</strain>
    </source>
</reference>
<dbReference type="EMBL" id="CM046395">
    <property type="protein sequence ID" value="KAI8542836.1"/>
    <property type="molecule type" value="Genomic_DNA"/>
</dbReference>
<organism evidence="1 2">
    <name type="scientific">Rhododendron molle</name>
    <name type="common">Chinese azalea</name>
    <name type="synonym">Azalea mollis</name>
    <dbReference type="NCBI Taxonomy" id="49168"/>
    <lineage>
        <taxon>Eukaryota</taxon>
        <taxon>Viridiplantae</taxon>
        <taxon>Streptophyta</taxon>
        <taxon>Embryophyta</taxon>
        <taxon>Tracheophyta</taxon>
        <taxon>Spermatophyta</taxon>
        <taxon>Magnoliopsida</taxon>
        <taxon>eudicotyledons</taxon>
        <taxon>Gunneridae</taxon>
        <taxon>Pentapetalae</taxon>
        <taxon>asterids</taxon>
        <taxon>Ericales</taxon>
        <taxon>Ericaceae</taxon>
        <taxon>Ericoideae</taxon>
        <taxon>Rhodoreae</taxon>
        <taxon>Rhododendron</taxon>
    </lineage>
</organism>
<accession>A0ACC0MPZ8</accession>
<gene>
    <name evidence="1" type="ORF">RHMOL_Rhmol08G0170500</name>
</gene>
<evidence type="ECO:0000313" key="1">
    <source>
        <dbReference type="EMBL" id="KAI8542836.1"/>
    </source>
</evidence>
<dbReference type="Proteomes" id="UP001062846">
    <property type="component" value="Chromosome 8"/>
</dbReference>
<proteinExistence type="predicted"/>